<dbReference type="InterPro" id="IPR023828">
    <property type="entry name" value="Peptidase_S8_Ser-AS"/>
</dbReference>
<dbReference type="PRINTS" id="PR00723">
    <property type="entry name" value="SUBTILISIN"/>
</dbReference>
<dbReference type="Pfam" id="PF00082">
    <property type="entry name" value="Peptidase_S8"/>
    <property type="match status" value="1"/>
</dbReference>
<feature type="signal peptide" evidence="7">
    <location>
        <begin position="1"/>
        <end position="32"/>
    </location>
</feature>
<keyword evidence="3 5" id="KW-0378">Hydrolase</keyword>
<dbReference type="InterPro" id="IPR050131">
    <property type="entry name" value="Peptidase_S8_subtilisin-like"/>
</dbReference>
<keyword evidence="7" id="KW-0732">Signal</keyword>
<evidence type="ECO:0000313" key="10">
    <source>
        <dbReference type="Proteomes" id="UP001575652"/>
    </source>
</evidence>
<dbReference type="PROSITE" id="PS00138">
    <property type="entry name" value="SUBTILASE_SER"/>
    <property type="match status" value="1"/>
</dbReference>
<sequence length="1109" mass="113786">MNNSHRPRLARAVVAAASGLALVATMALPAAATPLGDVNDTPGSQSQALGGSAIKNLKVSGPLSSARGEVSVFVQFAGAGAFEQTQPAAVRDGKAEPVAAQAKVKQIREGIKAKGRSAATASQSRIIYTTTNTIPGVALRGDADELRALAARTDVVKITAIVPKTPDNKGAVIDTKALESWMNLGETGEGVTIAVLDTGVDYTHADFGGPGTLEAYKKAQASAALPSADSGLRDPDKFIGGWDLVGDDYNADPSAPSYQPVPKPDPNPLDCATAGHGTHVAGSAAGYGVNGDGSTFDGDYSSLTERQVSEMRIGPGTAPEAQVVGIRVFGCEGSSSVVGQALDYVLDPNNDGKFDDRAQIVNMSLGSDHSPVDDPETAIVDSLAEQGILSVIASGNAGDVTDVGGAPGNARSSLTVANSVGSKVTLDGVEVLAPTAGSASGQYSVSFDYGSATEAQLTGTVLKAAEANKFGCSAFPAGTDFDGKWVWLQWEEDGAFPCGSGARFNNVAAAGGAGVVLDSPNLVFDAGIAGNAAIPGVQLNRTYSDSLRPAAEAGTLEIRLDQELIGSASGDSGALDTLNPSSSRGVHGSEGIVKPDVAAPGTAIGSAGVGTGDGPATMTGTSMATPHTAGVAALVAASGDYTPYQIKSIVMNTAAADVLAANGAAYGPNRVGSGRVIATAALETPAYAYATDDEELTTLAFGVIELDQKKYRESKSITVRNTSDRTRTYQVAYVPATEIPGAAYTLDTRSVTVKPGRSKEVEVTLTIDTSRVAKTMDPTMDRAQGGIPRQWLTDVSGRVQLTSKGLPTLRVPVHAAPKPAADMSVGKIEARKGSDTATVTLRGEGVQLGTGDERFLSLVSAFELGASSPRLGPAIDEVPGAREMDLQHVGASSDAATEGAAEGTLNFGVSTWGNWAHLTGGTEINVEIDTNGDGVADFLTFSAQMPDIDANLSATFNLRTGEQVDLWPTNGLEGNVDTNAFDTNVVSLPVSVAALKLGAAHSGDVKYRVVTWSTYNSDTEGNTVPVDSTTWIDYNVLAPDLRFEGLGTGTAFVDLPGLKLTAHLGDGAADAKAKDKTKALFLHYHNETGKLSGKGGGDKAEVVTVNRKR</sequence>
<dbReference type="Gene3D" id="3.40.50.200">
    <property type="entry name" value="Peptidase S8/S53 domain"/>
    <property type="match status" value="2"/>
</dbReference>
<evidence type="ECO:0000256" key="2">
    <source>
        <dbReference type="ARBA" id="ARBA00022670"/>
    </source>
</evidence>
<comment type="similarity">
    <text evidence="1 5 6">Belongs to the peptidase S8 family.</text>
</comment>
<feature type="active site" description="Charge relay system" evidence="5">
    <location>
        <position position="276"/>
    </location>
</feature>
<dbReference type="PROSITE" id="PS51892">
    <property type="entry name" value="SUBTILASE"/>
    <property type="match status" value="1"/>
</dbReference>
<evidence type="ECO:0000256" key="4">
    <source>
        <dbReference type="ARBA" id="ARBA00022825"/>
    </source>
</evidence>
<organism evidence="9 10">
    <name type="scientific">Arthrobacter halodurans</name>
    <dbReference type="NCBI Taxonomy" id="516699"/>
    <lineage>
        <taxon>Bacteria</taxon>
        <taxon>Bacillati</taxon>
        <taxon>Actinomycetota</taxon>
        <taxon>Actinomycetes</taxon>
        <taxon>Micrococcales</taxon>
        <taxon>Micrococcaceae</taxon>
        <taxon>Arthrobacter</taxon>
    </lineage>
</organism>
<dbReference type="InterPro" id="IPR034213">
    <property type="entry name" value="S8_Vpr-like"/>
</dbReference>
<comment type="caution">
    <text evidence="9">The sequence shown here is derived from an EMBL/GenBank/DDBJ whole genome shotgun (WGS) entry which is preliminary data.</text>
</comment>
<feature type="chain" id="PRO_5047340993" evidence="7">
    <location>
        <begin position="33"/>
        <end position="1109"/>
    </location>
</feature>
<dbReference type="InterPro" id="IPR015500">
    <property type="entry name" value="Peptidase_S8_subtilisin-rel"/>
</dbReference>
<dbReference type="EMBL" id="JBHDLJ010000007">
    <property type="protein sequence ID" value="MFB0834997.1"/>
    <property type="molecule type" value="Genomic_DNA"/>
</dbReference>
<evidence type="ECO:0000256" key="7">
    <source>
        <dbReference type="SAM" id="SignalP"/>
    </source>
</evidence>
<feature type="active site" description="Charge relay system" evidence="5">
    <location>
        <position position="197"/>
    </location>
</feature>
<dbReference type="InterPro" id="IPR036852">
    <property type="entry name" value="Peptidase_S8/S53_dom_sf"/>
</dbReference>
<keyword evidence="4 5" id="KW-0720">Serine protease</keyword>
<keyword evidence="2 5" id="KW-0645">Protease</keyword>
<evidence type="ECO:0000256" key="6">
    <source>
        <dbReference type="RuleBase" id="RU003355"/>
    </source>
</evidence>
<dbReference type="InterPro" id="IPR023827">
    <property type="entry name" value="Peptidase_S8_Asp-AS"/>
</dbReference>
<protein>
    <submittedName>
        <fullName evidence="9">S8 family serine peptidase</fullName>
    </submittedName>
</protein>
<dbReference type="RefSeq" id="WP_373972169.1">
    <property type="nucleotide sequence ID" value="NZ_JBHDLJ010000007.1"/>
</dbReference>
<evidence type="ECO:0000313" key="9">
    <source>
        <dbReference type="EMBL" id="MFB0834997.1"/>
    </source>
</evidence>
<reference evidence="9 10" key="1">
    <citation type="submission" date="2024-09" db="EMBL/GenBank/DDBJ databases">
        <authorList>
            <person name="Salinas-Garcia M.A."/>
            <person name="Prieme A."/>
        </authorList>
    </citation>
    <scope>NUCLEOTIDE SEQUENCE [LARGE SCALE GENOMIC DNA]</scope>
    <source>
        <strain evidence="9 10">DSM 21081</strain>
    </source>
</reference>
<name>A0ABV4URX2_9MICC</name>
<evidence type="ECO:0000256" key="3">
    <source>
        <dbReference type="ARBA" id="ARBA00022801"/>
    </source>
</evidence>
<dbReference type="SUPFAM" id="SSF52743">
    <property type="entry name" value="Subtilisin-like"/>
    <property type="match status" value="1"/>
</dbReference>
<evidence type="ECO:0000259" key="8">
    <source>
        <dbReference type="Pfam" id="PF00082"/>
    </source>
</evidence>
<evidence type="ECO:0000256" key="5">
    <source>
        <dbReference type="PROSITE-ProRule" id="PRU01240"/>
    </source>
</evidence>
<gene>
    <name evidence="9" type="ORF">ACETWP_10400</name>
</gene>
<dbReference type="PANTHER" id="PTHR43806">
    <property type="entry name" value="PEPTIDASE S8"/>
    <property type="match status" value="1"/>
</dbReference>
<evidence type="ECO:0000256" key="1">
    <source>
        <dbReference type="ARBA" id="ARBA00011073"/>
    </source>
</evidence>
<dbReference type="InterPro" id="IPR022398">
    <property type="entry name" value="Peptidase_S8_His-AS"/>
</dbReference>
<dbReference type="PANTHER" id="PTHR43806:SF11">
    <property type="entry name" value="CEREVISIN-RELATED"/>
    <property type="match status" value="1"/>
</dbReference>
<dbReference type="PROSITE" id="PS00137">
    <property type="entry name" value="SUBTILASE_HIS"/>
    <property type="match status" value="1"/>
</dbReference>
<proteinExistence type="inferred from homology"/>
<dbReference type="PROSITE" id="PS00136">
    <property type="entry name" value="SUBTILASE_ASP"/>
    <property type="match status" value="1"/>
</dbReference>
<keyword evidence="10" id="KW-1185">Reference proteome</keyword>
<feature type="active site" description="Charge relay system" evidence="5">
    <location>
        <position position="622"/>
    </location>
</feature>
<dbReference type="Proteomes" id="UP001575652">
    <property type="component" value="Unassembled WGS sequence"/>
</dbReference>
<accession>A0ABV4URX2</accession>
<dbReference type="CDD" id="cd07474">
    <property type="entry name" value="Peptidases_S8_subtilisin_Vpr-like"/>
    <property type="match status" value="1"/>
</dbReference>
<dbReference type="InterPro" id="IPR000209">
    <property type="entry name" value="Peptidase_S8/S53_dom"/>
</dbReference>
<feature type="domain" description="Peptidase S8/S53" evidence="8">
    <location>
        <begin position="188"/>
        <end position="660"/>
    </location>
</feature>